<dbReference type="RefSeq" id="WP_023571441.1">
    <property type="nucleotide sequence ID" value="NZ_AVBI01000019.1"/>
</dbReference>
<name>V6S3F8_9FLAO</name>
<dbReference type="STRING" id="1341154.FCR2A7T_23310"/>
<comment type="caution">
    <text evidence="1">The sequence shown here is derived from an EMBL/GenBank/DDBJ whole genome shotgun (WGS) entry which is preliminary data.</text>
</comment>
<dbReference type="Gene3D" id="3.10.450.50">
    <property type="match status" value="1"/>
</dbReference>
<proteinExistence type="predicted"/>
<reference evidence="1 2" key="1">
    <citation type="journal article" date="2015" name="Stand. Genomic Sci.">
        <title>Genomic Encyclopedia of Bacterial and Archaeal Type Strains, Phase III: the genomes of soil and plant-associated and newly described type strains.</title>
        <authorList>
            <person name="Whitman W.B."/>
            <person name="Woyke T."/>
            <person name="Klenk H.P."/>
            <person name="Zhou Y."/>
            <person name="Lilburn T.G."/>
            <person name="Beck B.J."/>
            <person name="De Vos P."/>
            <person name="Vandamme P."/>
            <person name="Eisen J.A."/>
            <person name="Garrity G."/>
            <person name="Hugenholtz P."/>
            <person name="Kyrpides N.C."/>
        </authorList>
    </citation>
    <scope>NUCLEOTIDE SEQUENCE [LARGE SCALE GENOMIC DNA]</scope>
    <source>
        <strain evidence="1 2">CGMCC 1.7270</strain>
    </source>
</reference>
<dbReference type="Proteomes" id="UP000319848">
    <property type="component" value="Unassembled WGS sequence"/>
</dbReference>
<dbReference type="OrthoDB" id="117186at2"/>
<evidence type="ECO:0000313" key="2">
    <source>
        <dbReference type="Proteomes" id="UP000319848"/>
    </source>
</evidence>
<gene>
    <name evidence="1" type="ORF">IP98_00408</name>
</gene>
<accession>V6S3F8</accession>
<dbReference type="EMBL" id="VLKQ01000001">
    <property type="protein sequence ID" value="TWI15415.1"/>
    <property type="molecule type" value="Genomic_DNA"/>
</dbReference>
<sequence>MKKLILFITVCFTITVNAQKAEVENTVKKFFEGFHAKDTMKIKSVCAEKMILQSIIEGQKGTRFEDEKPSEFYKSFSTFPTDLKFEERILSYSIQVDGKMAHAWTPYEFYVNGKLSHSGVNAFTLYNENGIWKIIYLIDTRRKSAK</sequence>
<evidence type="ECO:0008006" key="3">
    <source>
        <dbReference type="Google" id="ProtNLM"/>
    </source>
</evidence>
<dbReference type="InterPro" id="IPR032710">
    <property type="entry name" value="NTF2-like_dom_sf"/>
</dbReference>
<dbReference type="AlphaFoldDB" id="V6S3F8"/>
<protein>
    <recommendedName>
        <fullName evidence="3">Lumazine-binding protein</fullName>
    </recommendedName>
</protein>
<dbReference type="SUPFAM" id="SSF54427">
    <property type="entry name" value="NTF2-like"/>
    <property type="match status" value="1"/>
</dbReference>
<organism evidence="1 2">
    <name type="scientific">Flavobacterium cauense R2A-7</name>
    <dbReference type="NCBI Taxonomy" id="1341154"/>
    <lineage>
        <taxon>Bacteria</taxon>
        <taxon>Pseudomonadati</taxon>
        <taxon>Bacteroidota</taxon>
        <taxon>Flavobacteriia</taxon>
        <taxon>Flavobacteriales</taxon>
        <taxon>Flavobacteriaceae</taxon>
        <taxon>Flavobacterium</taxon>
    </lineage>
</organism>
<evidence type="ECO:0000313" key="1">
    <source>
        <dbReference type="EMBL" id="TWI15415.1"/>
    </source>
</evidence>
<keyword evidence="2" id="KW-1185">Reference proteome</keyword>